<evidence type="ECO:0000256" key="3">
    <source>
        <dbReference type="ARBA" id="ARBA00023163"/>
    </source>
</evidence>
<dbReference type="Gene3D" id="3.30.70.940">
    <property type="entry name" value="NusG, N-terminal domain"/>
    <property type="match status" value="1"/>
</dbReference>
<dbReference type="InterPro" id="IPR036735">
    <property type="entry name" value="NGN_dom_sf"/>
</dbReference>
<dbReference type="Gene3D" id="2.30.30.30">
    <property type="match status" value="2"/>
</dbReference>
<keyword evidence="3 4" id="KW-0804">Transcription</keyword>
<dbReference type="InterPro" id="IPR008991">
    <property type="entry name" value="Translation_prot_SH3-like_sf"/>
</dbReference>
<keyword evidence="4" id="KW-0806">Transcription termination</keyword>
<dbReference type="InterPro" id="IPR001062">
    <property type="entry name" value="Transcrpt_antiterm_NusG"/>
</dbReference>
<dbReference type="InterPro" id="IPR005824">
    <property type="entry name" value="KOW"/>
</dbReference>
<evidence type="ECO:0000256" key="2">
    <source>
        <dbReference type="ARBA" id="ARBA00023015"/>
    </source>
</evidence>
<dbReference type="InterPro" id="IPR047663">
    <property type="entry name" value="Transcription_antiterm_LoaP"/>
</dbReference>
<dbReference type="InterPro" id="IPR043425">
    <property type="entry name" value="NusG-like"/>
</dbReference>
<proteinExistence type="inferred from homology"/>
<organism evidence="6 7">
    <name type="scientific">Jutongia huaianensis</name>
    <dbReference type="NCBI Taxonomy" id="2763668"/>
    <lineage>
        <taxon>Bacteria</taxon>
        <taxon>Bacillati</taxon>
        <taxon>Bacillota</taxon>
        <taxon>Clostridia</taxon>
        <taxon>Lachnospirales</taxon>
        <taxon>Lachnospiraceae</taxon>
        <taxon>Jutongia</taxon>
    </lineage>
</organism>
<keyword evidence="7" id="KW-1185">Reference proteome</keyword>
<keyword evidence="1 4" id="KW-0889">Transcription antitermination</keyword>
<feature type="domain" description="KOW" evidence="5">
    <location>
        <begin position="188"/>
        <end position="215"/>
    </location>
</feature>
<evidence type="ECO:0000256" key="4">
    <source>
        <dbReference type="RuleBase" id="RU000538"/>
    </source>
</evidence>
<dbReference type="PANTHER" id="PTHR30265">
    <property type="entry name" value="RHO-INTERACTING TRANSCRIPTION TERMINATION FACTOR NUSG"/>
    <property type="match status" value="1"/>
</dbReference>
<reference evidence="6 7" key="1">
    <citation type="submission" date="2020-08" db="EMBL/GenBank/DDBJ databases">
        <title>Genome public.</title>
        <authorList>
            <person name="Liu C."/>
            <person name="Sun Q."/>
        </authorList>
    </citation>
    <scope>NUCLEOTIDE SEQUENCE [LARGE SCALE GENOMIC DNA]</scope>
    <source>
        <strain evidence="6 7">NSJ-37</strain>
    </source>
</reference>
<gene>
    <name evidence="6" type="primary">loaP</name>
    <name evidence="6" type="ORF">H8704_05210</name>
</gene>
<dbReference type="EMBL" id="JACRSX010000004">
    <property type="protein sequence ID" value="MBC8562035.1"/>
    <property type="molecule type" value="Genomic_DNA"/>
</dbReference>
<dbReference type="SUPFAM" id="SSF82679">
    <property type="entry name" value="N-utilization substance G protein NusG, N-terminal domain"/>
    <property type="match status" value="1"/>
</dbReference>
<dbReference type="Pfam" id="PF02357">
    <property type="entry name" value="NusG"/>
    <property type="match status" value="1"/>
</dbReference>
<name>A0ABR7N075_9FIRM</name>
<dbReference type="PANTHER" id="PTHR30265:SF4">
    <property type="entry name" value="KOW MOTIF FAMILY PROTEIN, EXPRESSED"/>
    <property type="match status" value="1"/>
</dbReference>
<evidence type="ECO:0000313" key="7">
    <source>
        <dbReference type="Proteomes" id="UP000606193"/>
    </source>
</evidence>
<dbReference type="InterPro" id="IPR006645">
    <property type="entry name" value="NGN-like_dom"/>
</dbReference>
<dbReference type="InterPro" id="IPR014722">
    <property type="entry name" value="Rib_uL2_dom2"/>
</dbReference>
<dbReference type="PRINTS" id="PR00338">
    <property type="entry name" value="NUSGTNSCPFCT"/>
</dbReference>
<keyword evidence="2 4" id="KW-0805">Transcription regulation</keyword>
<sequence>MWYVIHTMSGTEQKCVQQCSQYIDPADYVEMFVPQYISKKHFKQEWHDVARTLFPGYIFVDTDRIEPILEGVKKVHQYTKVLRDADAISPITEEEQKFLSDMMDDQHIVQYSEGFLIGEKVCITSGPLKHYQGCIKTVDRHRRIAKLEIPVFGGMTPVEVGFGAVHRVSQEEFHQMKQQNIKKYQTSTGLENGQVKVLEGAFAGMTGNLLAADPERDEWTIELELFGVATKVTCSREEIEVT</sequence>
<evidence type="ECO:0000313" key="6">
    <source>
        <dbReference type="EMBL" id="MBC8562035.1"/>
    </source>
</evidence>
<comment type="caution">
    <text evidence="6">The sequence shown here is derived from an EMBL/GenBank/DDBJ whole genome shotgun (WGS) entry which is preliminary data.</text>
</comment>
<dbReference type="SUPFAM" id="SSF50104">
    <property type="entry name" value="Translation proteins SH3-like domain"/>
    <property type="match status" value="2"/>
</dbReference>
<protein>
    <recommendedName>
        <fullName evidence="4">Transcription termination/antitermination protein NusG</fullName>
    </recommendedName>
</protein>
<dbReference type="SMART" id="SM00739">
    <property type="entry name" value="KOW"/>
    <property type="match status" value="2"/>
</dbReference>
<dbReference type="Proteomes" id="UP000606193">
    <property type="component" value="Unassembled WGS sequence"/>
</dbReference>
<feature type="domain" description="KOW" evidence="5">
    <location>
        <begin position="114"/>
        <end position="141"/>
    </location>
</feature>
<comment type="similarity">
    <text evidence="4">Belongs to the NusG family.</text>
</comment>
<evidence type="ECO:0000256" key="1">
    <source>
        <dbReference type="ARBA" id="ARBA00022814"/>
    </source>
</evidence>
<evidence type="ECO:0000259" key="5">
    <source>
        <dbReference type="SMART" id="SM00739"/>
    </source>
</evidence>
<dbReference type="NCBIfam" id="NF033641">
    <property type="entry name" value="antiterm_LoaP"/>
    <property type="match status" value="1"/>
</dbReference>
<dbReference type="RefSeq" id="WP_249297584.1">
    <property type="nucleotide sequence ID" value="NZ_JACRSX010000004.1"/>
</dbReference>
<dbReference type="CDD" id="cd06091">
    <property type="entry name" value="KOW_NusG"/>
    <property type="match status" value="2"/>
</dbReference>
<accession>A0ABR7N075</accession>
<comment type="function">
    <text evidence="4">Participates in transcription elongation, termination and antitermination.</text>
</comment>